<dbReference type="GO" id="GO:0031177">
    <property type="term" value="F:phosphopantetheine binding"/>
    <property type="evidence" value="ECO:0007669"/>
    <property type="project" value="TreeGrafter"/>
</dbReference>
<dbReference type="SUPFAM" id="SSF47336">
    <property type="entry name" value="ACP-like"/>
    <property type="match status" value="1"/>
</dbReference>
<dbReference type="Gene3D" id="3.30.300.30">
    <property type="match status" value="1"/>
</dbReference>
<dbReference type="Proteomes" id="UP000026739">
    <property type="component" value="Unassembled WGS sequence"/>
</dbReference>
<feature type="domain" description="Carrier" evidence="1">
    <location>
        <begin position="539"/>
        <end position="610"/>
    </location>
</feature>
<dbReference type="eggNOG" id="COG1020">
    <property type="taxonomic scope" value="Bacteria"/>
</dbReference>
<dbReference type="Pfam" id="PF00501">
    <property type="entry name" value="AMP-binding"/>
    <property type="match status" value="1"/>
</dbReference>
<dbReference type="Gene3D" id="3.40.50.980">
    <property type="match status" value="2"/>
</dbReference>
<dbReference type="SUPFAM" id="SSF56801">
    <property type="entry name" value="Acetyl-CoA synthetase-like"/>
    <property type="match status" value="1"/>
</dbReference>
<dbReference type="InterPro" id="IPR010071">
    <property type="entry name" value="AA_adenyl_dom"/>
</dbReference>
<dbReference type="PROSITE" id="PS00455">
    <property type="entry name" value="AMP_BINDING"/>
    <property type="match status" value="1"/>
</dbReference>
<comment type="caution">
    <text evidence="2">The sequence shown here is derived from an EMBL/GenBank/DDBJ whole genome shotgun (WGS) entry which is preliminary data.</text>
</comment>
<evidence type="ECO:0000313" key="2">
    <source>
        <dbReference type="EMBL" id="KDD69581.1"/>
    </source>
</evidence>
<evidence type="ECO:0000313" key="3">
    <source>
        <dbReference type="Proteomes" id="UP000026739"/>
    </source>
</evidence>
<protein>
    <recommendedName>
        <fullName evidence="1">Carrier domain-containing protein</fullName>
    </recommendedName>
</protein>
<dbReference type="Gene3D" id="2.30.38.10">
    <property type="entry name" value="Luciferase, Domain 3"/>
    <property type="match status" value="1"/>
</dbReference>
<dbReference type="PANTHER" id="PTHR45527">
    <property type="entry name" value="NONRIBOSOMAL PEPTIDE SYNTHETASE"/>
    <property type="match status" value="1"/>
</dbReference>
<dbReference type="InterPro" id="IPR036736">
    <property type="entry name" value="ACP-like_sf"/>
</dbReference>
<dbReference type="Pfam" id="PF13193">
    <property type="entry name" value="AMP-binding_C"/>
    <property type="match status" value="1"/>
</dbReference>
<dbReference type="NCBIfam" id="TIGR01733">
    <property type="entry name" value="AA-adenyl-dom"/>
    <property type="match status" value="1"/>
</dbReference>
<dbReference type="InterPro" id="IPR009081">
    <property type="entry name" value="PP-bd_ACP"/>
</dbReference>
<dbReference type="InterPro" id="IPR045851">
    <property type="entry name" value="AMP-bd_C_sf"/>
</dbReference>
<name>A0A059L5T4_9PSED</name>
<dbReference type="PROSITE" id="PS50075">
    <property type="entry name" value="CARRIER"/>
    <property type="match status" value="1"/>
</dbReference>
<dbReference type="GO" id="GO:0005737">
    <property type="term" value="C:cytoplasm"/>
    <property type="evidence" value="ECO:0007669"/>
    <property type="project" value="TreeGrafter"/>
</dbReference>
<reference evidence="2 3" key="1">
    <citation type="submission" date="2013-12" db="EMBL/GenBank/DDBJ databases">
        <authorList>
            <person name="Formusa P.A."/>
            <person name="Habash M."/>
            <person name="Lee H."/>
            <person name="Trevors J.T."/>
        </authorList>
    </citation>
    <scope>NUCLEOTIDE SEQUENCE [LARGE SCALE GENOMIC DNA]</scope>
    <source>
        <strain evidence="2 3">PD30</strain>
    </source>
</reference>
<dbReference type="InterPro" id="IPR000873">
    <property type="entry name" value="AMP-dep_synth/lig_dom"/>
</dbReference>
<evidence type="ECO:0000259" key="1">
    <source>
        <dbReference type="PROSITE" id="PS50075"/>
    </source>
</evidence>
<dbReference type="Gene3D" id="1.10.1200.10">
    <property type="entry name" value="ACP-like"/>
    <property type="match status" value="1"/>
</dbReference>
<proteinExistence type="predicted"/>
<sequence>MSAKNKSRDLSCYLSDQVLRAPHALALTDGDTTYDYLALGKKVETLAETLRTVIQKKHGRVGVYLSDKMVVFLAMLAIFKADLVYVPIDVHLPIERCRYIIKDSDLAYVITDDKNLYALIDGDAKLLYLDACGLSGFDNFPLDAEFQEKSKRVEIDDDPDKIAYILYTSGSTGNPKGVEMSHRAILNLIDYQLESDALFGVPMRTLQFASPGFDVSCQEVLSSLACGGELVIIPDDVRKDTSLLFEFIHHQKIERGFLPYSVLQTLAIEYERRSDFNQGYLKHLITAGEQLLMTKEISGWLTQLGCRLINHYGPTETHVVTTYTSDLPFSSWPYRAPIGTPIFNVVALVLDASLNVCSTGTEGELYIGGVCLAKGYINLPDESASKFVVLDRGGAQLERFYRTGDIAELNEEGDLLYKGRRDTQVKLNGYRVELGEVEARLKTSKSVKESIAVVKQLGESSDENILIAFVVLNNTVPQESLNIVELPANSLADVLGVLPDFMVPKRIYSISRIPLTNNGKLDRRIIDQELESMINVSTLVFDEKQSLVADLFSRLLKTSVVSVDSNFFELGGNSLLAIKFIKLLEDERSVRINLTRFLRNPTVSYTASLI</sequence>
<dbReference type="EMBL" id="AZQQ01000066">
    <property type="protein sequence ID" value="KDD69581.1"/>
    <property type="molecule type" value="Genomic_DNA"/>
</dbReference>
<dbReference type="InterPro" id="IPR020845">
    <property type="entry name" value="AMP-binding_CS"/>
</dbReference>
<gene>
    <name evidence="2" type="ORF">V466_08860</name>
</gene>
<dbReference type="RefSeq" id="WP_033056066.1">
    <property type="nucleotide sequence ID" value="NZ_AZQQ01000066.1"/>
</dbReference>
<dbReference type="PANTHER" id="PTHR45527:SF1">
    <property type="entry name" value="FATTY ACID SYNTHASE"/>
    <property type="match status" value="1"/>
</dbReference>
<dbReference type="Pfam" id="PF00550">
    <property type="entry name" value="PP-binding"/>
    <property type="match status" value="1"/>
</dbReference>
<dbReference type="AlphaFoldDB" id="A0A059L5T4"/>
<dbReference type="GO" id="GO:0044550">
    <property type="term" value="P:secondary metabolite biosynthetic process"/>
    <property type="evidence" value="ECO:0007669"/>
    <property type="project" value="TreeGrafter"/>
</dbReference>
<organism evidence="2 3">
    <name type="scientific">Pseudomonas mandelii PD30</name>
    <dbReference type="NCBI Taxonomy" id="1419583"/>
    <lineage>
        <taxon>Bacteria</taxon>
        <taxon>Pseudomonadati</taxon>
        <taxon>Pseudomonadota</taxon>
        <taxon>Gammaproteobacteria</taxon>
        <taxon>Pseudomonadales</taxon>
        <taxon>Pseudomonadaceae</taxon>
        <taxon>Pseudomonas</taxon>
    </lineage>
</organism>
<dbReference type="InterPro" id="IPR025110">
    <property type="entry name" value="AMP-bd_C"/>
</dbReference>
<accession>A0A059L5T4</accession>
<dbReference type="GO" id="GO:0043041">
    <property type="term" value="P:amino acid activation for nonribosomal peptide biosynthetic process"/>
    <property type="evidence" value="ECO:0007669"/>
    <property type="project" value="TreeGrafter"/>
</dbReference>